<evidence type="ECO:0000256" key="2">
    <source>
        <dbReference type="ARBA" id="ARBA00012438"/>
    </source>
</evidence>
<dbReference type="InterPro" id="IPR003594">
    <property type="entry name" value="HATPase_dom"/>
</dbReference>
<dbReference type="SUPFAM" id="SSF55785">
    <property type="entry name" value="PYP-like sensor domain (PAS domain)"/>
    <property type="match status" value="1"/>
</dbReference>
<dbReference type="STRING" id="83449.BON30_00210"/>
<sequence length="591" mass="64996">MVEPANGHERVSGRMERPGHPGTPDEGEPVETQRDGAPTAEQSLRASNLLLHALTEVQTEFIQGHDTHQLFDKLLLVLLKLTHSEYGFIGEVLFTPEGTPFLRTRAVTHVAWTDTLREFYLREVSTGLEFPHLQKLFGAVMVSGRPVLDNAPSPEEFGTRLEDHPPLSSFLGLPFHSPTEMVGMVGLANRPGGFDTGVITFLRPVLATCCAILQGLRNEQRRRRAEDAQRRSAESFRLLIERSPDAIFIHRRGMLLFANSAAVRLLGYTSGEQLRGRELEAFVQSGGEAMLHESPGGNGLLEVRFRHCQGHEVVGEVVTLSLVFDGRPAVVCIARDMTERRQVQQKLRATERMVSLGTLAAGVAHEINNPLSYLLSNLHFVDDELSAMAEAGEPLGSARGGELREALKEALSGSLRVRDIVRDLKTFSRDTEDQRGWVDVRGVLDSCVNIAWSEIRHRARLEKDYGEVPLVEANESRLAQIFLNLLVNAAQAIPHGDVRANEIRVSTHHEGEQVVVAVRDTGAGISEENLRRLFEPFFTTKPVGVGTGLGLSICHGIVTGMGGRITVDSKLGEGTTFRVFLPIKRPAGVSA</sequence>
<dbReference type="PRINTS" id="PR00344">
    <property type="entry name" value="BCTRLSENSOR"/>
</dbReference>
<dbReference type="InterPro" id="IPR036890">
    <property type="entry name" value="HATPase_C_sf"/>
</dbReference>
<dbReference type="InterPro" id="IPR029016">
    <property type="entry name" value="GAF-like_dom_sf"/>
</dbReference>
<dbReference type="Pfam" id="PF13185">
    <property type="entry name" value="GAF_2"/>
    <property type="match status" value="1"/>
</dbReference>
<dbReference type="NCBIfam" id="TIGR00229">
    <property type="entry name" value="sensory_box"/>
    <property type="match status" value="1"/>
</dbReference>
<dbReference type="Gene3D" id="3.30.450.20">
    <property type="entry name" value="PAS domain"/>
    <property type="match status" value="1"/>
</dbReference>
<reference evidence="7" key="1">
    <citation type="submission" date="2016-11" db="EMBL/GenBank/DDBJ databases">
        <authorList>
            <person name="Shukria A."/>
            <person name="Stevens D.C."/>
        </authorList>
    </citation>
    <scope>NUCLEOTIDE SEQUENCE [LARGE SCALE GENOMIC DNA]</scope>
    <source>
        <strain evidence="7">Cbfe23</strain>
    </source>
</reference>
<evidence type="ECO:0000256" key="4">
    <source>
        <dbReference type="SAM" id="MobiDB-lite"/>
    </source>
</evidence>
<evidence type="ECO:0000256" key="1">
    <source>
        <dbReference type="ARBA" id="ARBA00000085"/>
    </source>
</evidence>
<feature type="region of interest" description="Disordered" evidence="4">
    <location>
        <begin position="1"/>
        <end position="39"/>
    </location>
</feature>
<dbReference type="InterPro" id="IPR003661">
    <property type="entry name" value="HisK_dim/P_dom"/>
</dbReference>
<dbReference type="Pfam" id="PF02518">
    <property type="entry name" value="HATPase_c"/>
    <property type="match status" value="1"/>
</dbReference>
<dbReference type="SUPFAM" id="SSF47384">
    <property type="entry name" value="Homodimeric domain of signal transducing histidine kinase"/>
    <property type="match status" value="1"/>
</dbReference>
<dbReference type="InterPro" id="IPR000014">
    <property type="entry name" value="PAS"/>
</dbReference>
<dbReference type="Pfam" id="PF13188">
    <property type="entry name" value="PAS_8"/>
    <property type="match status" value="1"/>
</dbReference>
<dbReference type="InterPro" id="IPR004358">
    <property type="entry name" value="Sig_transdc_His_kin-like_C"/>
</dbReference>
<dbReference type="EMBL" id="MPIN01000001">
    <property type="protein sequence ID" value="OJH41709.1"/>
    <property type="molecule type" value="Genomic_DNA"/>
</dbReference>
<dbReference type="AlphaFoldDB" id="A0A1L9BHJ9"/>
<evidence type="ECO:0000313" key="7">
    <source>
        <dbReference type="Proteomes" id="UP000182229"/>
    </source>
</evidence>
<dbReference type="Gene3D" id="1.10.287.130">
    <property type="match status" value="1"/>
</dbReference>
<organism evidence="6 7">
    <name type="scientific">Cystobacter ferrugineus</name>
    <dbReference type="NCBI Taxonomy" id="83449"/>
    <lineage>
        <taxon>Bacteria</taxon>
        <taxon>Pseudomonadati</taxon>
        <taxon>Myxococcota</taxon>
        <taxon>Myxococcia</taxon>
        <taxon>Myxococcales</taxon>
        <taxon>Cystobacterineae</taxon>
        <taxon>Archangiaceae</taxon>
        <taxon>Cystobacter</taxon>
    </lineage>
</organism>
<dbReference type="SMART" id="SM00387">
    <property type="entry name" value="HATPase_c"/>
    <property type="match status" value="1"/>
</dbReference>
<dbReference type="RefSeq" id="WP_071895712.1">
    <property type="nucleotide sequence ID" value="NZ_MPIN01000001.1"/>
</dbReference>
<name>A0A1L9BHJ9_9BACT</name>
<dbReference type="Gene3D" id="3.30.450.40">
    <property type="match status" value="1"/>
</dbReference>
<dbReference type="Pfam" id="PF00512">
    <property type="entry name" value="HisKA"/>
    <property type="match status" value="1"/>
</dbReference>
<dbReference type="PROSITE" id="PS50109">
    <property type="entry name" value="HIS_KIN"/>
    <property type="match status" value="1"/>
</dbReference>
<comment type="caution">
    <text evidence="6">The sequence shown here is derived from an EMBL/GenBank/DDBJ whole genome shotgun (WGS) entry which is preliminary data.</text>
</comment>
<reference evidence="6 7" key="2">
    <citation type="submission" date="2016-12" db="EMBL/GenBank/DDBJ databases">
        <title>Draft Genome Sequence of Cystobacter ferrugineus Strain Cbfe23.</title>
        <authorList>
            <person name="Akbar S."/>
            <person name="Dowd S.E."/>
            <person name="Stevens D.C."/>
        </authorList>
    </citation>
    <scope>NUCLEOTIDE SEQUENCE [LARGE SCALE GENOMIC DNA]</scope>
    <source>
        <strain evidence="6 7">Cbfe23</strain>
    </source>
</reference>
<dbReference type="EC" id="2.7.13.3" evidence="2"/>
<dbReference type="InterPro" id="IPR005467">
    <property type="entry name" value="His_kinase_dom"/>
</dbReference>
<comment type="catalytic activity">
    <reaction evidence="1">
        <text>ATP + protein L-histidine = ADP + protein N-phospho-L-histidine.</text>
        <dbReference type="EC" id="2.7.13.3"/>
    </reaction>
</comment>
<evidence type="ECO:0000256" key="3">
    <source>
        <dbReference type="ARBA" id="ARBA00022553"/>
    </source>
</evidence>
<dbReference type="InterPro" id="IPR003018">
    <property type="entry name" value="GAF"/>
</dbReference>
<keyword evidence="3" id="KW-0597">Phosphoprotein</keyword>
<evidence type="ECO:0000313" key="6">
    <source>
        <dbReference type="EMBL" id="OJH41709.1"/>
    </source>
</evidence>
<accession>A0A1L9BHJ9</accession>
<dbReference type="OrthoDB" id="9757990at2"/>
<dbReference type="SUPFAM" id="SSF55874">
    <property type="entry name" value="ATPase domain of HSP90 chaperone/DNA topoisomerase II/histidine kinase"/>
    <property type="match status" value="1"/>
</dbReference>
<dbReference type="InterPro" id="IPR035965">
    <property type="entry name" value="PAS-like_dom_sf"/>
</dbReference>
<dbReference type="PANTHER" id="PTHR43065">
    <property type="entry name" value="SENSOR HISTIDINE KINASE"/>
    <property type="match status" value="1"/>
</dbReference>
<dbReference type="GO" id="GO:0000155">
    <property type="term" value="F:phosphorelay sensor kinase activity"/>
    <property type="evidence" value="ECO:0007669"/>
    <property type="project" value="InterPro"/>
</dbReference>
<evidence type="ECO:0000259" key="5">
    <source>
        <dbReference type="PROSITE" id="PS50109"/>
    </source>
</evidence>
<protein>
    <recommendedName>
        <fullName evidence="2">histidine kinase</fullName>
        <ecNumber evidence="2">2.7.13.3</ecNumber>
    </recommendedName>
</protein>
<dbReference type="SMART" id="SM00388">
    <property type="entry name" value="HisKA"/>
    <property type="match status" value="1"/>
</dbReference>
<dbReference type="SUPFAM" id="SSF55781">
    <property type="entry name" value="GAF domain-like"/>
    <property type="match status" value="1"/>
</dbReference>
<keyword evidence="7" id="KW-1185">Reference proteome</keyword>
<dbReference type="CDD" id="cd00082">
    <property type="entry name" value="HisKA"/>
    <property type="match status" value="1"/>
</dbReference>
<dbReference type="PANTHER" id="PTHR43065:SF50">
    <property type="entry name" value="HISTIDINE KINASE"/>
    <property type="match status" value="1"/>
</dbReference>
<feature type="compositionally biased region" description="Basic and acidic residues" evidence="4">
    <location>
        <begin position="1"/>
        <end position="19"/>
    </location>
</feature>
<feature type="domain" description="Histidine kinase" evidence="5">
    <location>
        <begin position="362"/>
        <end position="585"/>
    </location>
</feature>
<proteinExistence type="predicted"/>
<dbReference type="Proteomes" id="UP000182229">
    <property type="component" value="Unassembled WGS sequence"/>
</dbReference>
<dbReference type="CDD" id="cd00130">
    <property type="entry name" value="PAS"/>
    <property type="match status" value="1"/>
</dbReference>
<gene>
    <name evidence="6" type="ORF">BON30_00210</name>
</gene>
<dbReference type="InterPro" id="IPR036097">
    <property type="entry name" value="HisK_dim/P_sf"/>
</dbReference>
<dbReference type="Gene3D" id="3.30.565.10">
    <property type="entry name" value="Histidine kinase-like ATPase, C-terminal domain"/>
    <property type="match status" value="1"/>
</dbReference>